<dbReference type="Proteomes" id="UP001056766">
    <property type="component" value="Unassembled WGS sequence"/>
</dbReference>
<keyword evidence="2" id="KW-1185">Reference proteome</keyword>
<gene>
    <name evidence="1" type="ORF">KDK67_03015</name>
</gene>
<dbReference type="PIRSF" id="PIRSF022057">
    <property type="entry name" value="UCP022057"/>
    <property type="match status" value="1"/>
</dbReference>
<reference evidence="1" key="2">
    <citation type="submission" date="2021-04" db="EMBL/GenBank/DDBJ databases">
        <authorList>
            <person name="Dong X."/>
        </authorList>
    </citation>
    <scope>NUCLEOTIDE SEQUENCE</scope>
    <source>
        <strain evidence="1">LLY</strain>
    </source>
</reference>
<name>A0A9E5D9D3_9EURY</name>
<dbReference type="EMBL" id="JAGSOI010000007">
    <property type="protein sequence ID" value="MCM1985990.1"/>
    <property type="molecule type" value="Genomic_DNA"/>
</dbReference>
<evidence type="ECO:0000313" key="2">
    <source>
        <dbReference type="Proteomes" id="UP001056766"/>
    </source>
</evidence>
<sequence length="169" mass="19659">MPKRTRIINDPSELVPLLQTFQSKEHKQVFNLLLDEWLTKGDIEEKMGFDATESISILKKCGLLESQWHMPEPGKMPEKEYHSSYSKVQSNFQCSFEDLSDIIILTFNKYEEISDLITELEELVEKGNHSMSSLTRAMNKNPLYIRSLARRSSKLSVMGQRLKMNEENE</sequence>
<proteinExistence type="predicted"/>
<reference evidence="1" key="1">
    <citation type="journal article" date="2021" name="mSystems">
        <title>Bacteria and Archaea Synergistically Convert Glycine Betaine to Biogenic Methane in the Formosa Cold Seep of the South China Sea.</title>
        <authorList>
            <person name="Li L."/>
            <person name="Zhang W."/>
            <person name="Zhang S."/>
            <person name="Song L."/>
            <person name="Sun Q."/>
            <person name="Zhang H."/>
            <person name="Xiang H."/>
            <person name="Dong X."/>
        </authorList>
    </citation>
    <scope>NUCLEOTIDE SEQUENCE</scope>
    <source>
        <strain evidence="1">LLY</strain>
    </source>
</reference>
<dbReference type="InterPro" id="IPR014517">
    <property type="entry name" value="ArsR_tscrpt_regulator"/>
</dbReference>
<organism evidence="1 2">
    <name type="scientific">Methanococcoides seepicolus</name>
    <dbReference type="NCBI Taxonomy" id="2828780"/>
    <lineage>
        <taxon>Archaea</taxon>
        <taxon>Methanobacteriati</taxon>
        <taxon>Methanobacteriota</taxon>
        <taxon>Stenosarchaea group</taxon>
        <taxon>Methanomicrobia</taxon>
        <taxon>Methanosarcinales</taxon>
        <taxon>Methanosarcinaceae</taxon>
        <taxon>Methanococcoides</taxon>
    </lineage>
</organism>
<evidence type="ECO:0000313" key="1">
    <source>
        <dbReference type="EMBL" id="MCM1985990.1"/>
    </source>
</evidence>
<dbReference type="RefSeq" id="WP_250867361.1">
    <property type="nucleotide sequence ID" value="NZ_JAGSOI010000007.1"/>
</dbReference>
<dbReference type="AlphaFoldDB" id="A0A9E5D9D3"/>
<dbReference type="Pfam" id="PF09824">
    <property type="entry name" value="ArsR"/>
    <property type="match status" value="1"/>
</dbReference>
<comment type="caution">
    <text evidence="1">The sequence shown here is derived from an EMBL/GenBank/DDBJ whole genome shotgun (WGS) entry which is preliminary data.</text>
</comment>
<protein>
    <submittedName>
        <fullName evidence="1">ArsR family transcriptional regulator</fullName>
    </submittedName>
</protein>
<accession>A0A9E5D9D3</accession>